<evidence type="ECO:0000256" key="1">
    <source>
        <dbReference type="SAM" id="MobiDB-lite"/>
    </source>
</evidence>
<evidence type="ECO:0000313" key="3">
    <source>
        <dbReference type="Proteomes" id="UP000274601"/>
    </source>
</evidence>
<reference evidence="2 3" key="1">
    <citation type="submission" date="2018-10" db="EMBL/GenBank/DDBJ databases">
        <title>Genomic Encyclopedia of Archaeal and Bacterial Type Strains, Phase II (KMG-II): from individual species to whole genera.</title>
        <authorList>
            <person name="Goeker M."/>
        </authorList>
    </citation>
    <scope>NUCLEOTIDE SEQUENCE [LARGE SCALE GENOMIC DNA]</scope>
    <source>
        <strain evidence="2 3">DSM 43383</strain>
    </source>
</reference>
<name>A0A495QLV7_9ACTN</name>
<feature type="compositionally biased region" description="Basic and acidic residues" evidence="1">
    <location>
        <begin position="74"/>
        <end position="84"/>
    </location>
</feature>
<comment type="caution">
    <text evidence="2">The sequence shown here is derived from an EMBL/GenBank/DDBJ whole genome shotgun (WGS) entry which is preliminary data.</text>
</comment>
<feature type="compositionally biased region" description="Low complexity" evidence="1">
    <location>
        <begin position="222"/>
        <end position="233"/>
    </location>
</feature>
<feature type="compositionally biased region" description="Gly residues" evidence="1">
    <location>
        <begin position="108"/>
        <end position="118"/>
    </location>
</feature>
<dbReference type="Proteomes" id="UP000274601">
    <property type="component" value="Unassembled WGS sequence"/>
</dbReference>
<proteinExistence type="predicted"/>
<keyword evidence="3" id="KW-1185">Reference proteome</keyword>
<feature type="region of interest" description="Disordered" evidence="1">
    <location>
        <begin position="144"/>
        <end position="177"/>
    </location>
</feature>
<feature type="region of interest" description="Disordered" evidence="1">
    <location>
        <begin position="58"/>
        <end position="123"/>
    </location>
</feature>
<organism evidence="2 3">
    <name type="scientific">Actinomadura pelletieri DSM 43383</name>
    <dbReference type="NCBI Taxonomy" id="1120940"/>
    <lineage>
        <taxon>Bacteria</taxon>
        <taxon>Bacillati</taxon>
        <taxon>Actinomycetota</taxon>
        <taxon>Actinomycetes</taxon>
        <taxon>Streptosporangiales</taxon>
        <taxon>Thermomonosporaceae</taxon>
        <taxon>Actinomadura</taxon>
    </lineage>
</organism>
<protein>
    <submittedName>
        <fullName evidence="2">Uncharacterized protein</fullName>
    </submittedName>
</protein>
<sequence>MGCAAVGRSAKVLRAIATGTFGTAVTYRPVGESACRPTFLWPRRGSAWRSVWRAMEARTSPRRSNVPAPTRSDAAARGRVDRFRPCASPPVTAPGSSPIRTRHLTGRAGTGGTGGTGGARSSIAVPSMDQASRLLWPDATTDRATGVQEGAERDRTHAPGAEFPRPGVPASGCPGGGRSSVCVRRSAFVSLCSVGCGGRRRGRRGRGRRSGWSTSGGGRGAAGSACRGQNRRR</sequence>
<dbReference type="AlphaFoldDB" id="A0A495QLV7"/>
<gene>
    <name evidence="2" type="ORF">BZB76_4251</name>
</gene>
<feature type="region of interest" description="Disordered" evidence="1">
    <location>
        <begin position="197"/>
        <end position="233"/>
    </location>
</feature>
<dbReference type="EMBL" id="RBWU01000004">
    <property type="protein sequence ID" value="RKS73555.1"/>
    <property type="molecule type" value="Genomic_DNA"/>
</dbReference>
<accession>A0A495QLV7</accession>
<feature type="compositionally biased region" description="Basic residues" evidence="1">
    <location>
        <begin position="198"/>
        <end position="209"/>
    </location>
</feature>
<evidence type="ECO:0000313" key="2">
    <source>
        <dbReference type="EMBL" id="RKS73555.1"/>
    </source>
</evidence>